<dbReference type="GO" id="GO:0016020">
    <property type="term" value="C:membrane"/>
    <property type="evidence" value="ECO:0007669"/>
    <property type="project" value="InterPro"/>
</dbReference>
<dbReference type="Pfam" id="PF03083">
    <property type="entry name" value="MtN3_slv"/>
    <property type="match status" value="1"/>
</dbReference>
<evidence type="ECO:0000313" key="3">
    <source>
        <dbReference type="Proteomes" id="UP000807504"/>
    </source>
</evidence>
<reference evidence="2" key="2">
    <citation type="submission" date="2020-06" db="EMBL/GenBank/DDBJ databases">
        <authorList>
            <person name="Sheffer M."/>
        </authorList>
    </citation>
    <scope>NUCLEOTIDE SEQUENCE</scope>
</reference>
<feature type="transmembrane region" description="Helical" evidence="1">
    <location>
        <begin position="72"/>
        <end position="91"/>
    </location>
</feature>
<keyword evidence="1" id="KW-0472">Membrane</keyword>
<keyword evidence="1" id="KW-1133">Transmembrane helix</keyword>
<comment type="caution">
    <text evidence="2">The sequence shown here is derived from an EMBL/GenBank/DDBJ whole genome shotgun (WGS) entry which is preliminary data.</text>
</comment>
<organism evidence="2 3">
    <name type="scientific">Argiope bruennichi</name>
    <name type="common">Wasp spider</name>
    <name type="synonym">Aranea bruennichi</name>
    <dbReference type="NCBI Taxonomy" id="94029"/>
    <lineage>
        <taxon>Eukaryota</taxon>
        <taxon>Metazoa</taxon>
        <taxon>Ecdysozoa</taxon>
        <taxon>Arthropoda</taxon>
        <taxon>Chelicerata</taxon>
        <taxon>Arachnida</taxon>
        <taxon>Araneae</taxon>
        <taxon>Araneomorphae</taxon>
        <taxon>Entelegynae</taxon>
        <taxon>Araneoidea</taxon>
        <taxon>Araneidae</taxon>
        <taxon>Argiope</taxon>
    </lineage>
</organism>
<gene>
    <name evidence="2" type="ORF">HNY73_002427</name>
</gene>
<feature type="transmembrane region" description="Helical" evidence="1">
    <location>
        <begin position="39"/>
        <end position="60"/>
    </location>
</feature>
<protein>
    <submittedName>
        <fullName evidence="2">Uncharacterized protein</fullName>
    </submittedName>
</protein>
<dbReference type="InterPro" id="IPR004316">
    <property type="entry name" value="SWEET_rpt"/>
</dbReference>
<dbReference type="AlphaFoldDB" id="A0A8T0FUK1"/>
<evidence type="ECO:0000313" key="2">
    <source>
        <dbReference type="EMBL" id="KAF8794446.1"/>
    </source>
</evidence>
<evidence type="ECO:0000256" key="1">
    <source>
        <dbReference type="SAM" id="Phobius"/>
    </source>
</evidence>
<dbReference type="Gene3D" id="1.20.1280.290">
    <property type="match status" value="1"/>
</dbReference>
<sequence>MDLIFLVGNIALVCTIAASFSGLPLILEFFQKKSTGNASVLPFLAAMTCLKYHIGSFIGIPLHIIEDSFVQVPNLISATISGFQLALIAVFPSKKLQEKED</sequence>
<proteinExistence type="predicted"/>
<keyword evidence="1" id="KW-0812">Transmembrane</keyword>
<dbReference type="Proteomes" id="UP000807504">
    <property type="component" value="Unassembled WGS sequence"/>
</dbReference>
<dbReference type="EMBL" id="JABXBU010000002">
    <property type="protein sequence ID" value="KAF8794446.1"/>
    <property type="molecule type" value="Genomic_DNA"/>
</dbReference>
<accession>A0A8T0FUK1</accession>
<feature type="transmembrane region" description="Helical" evidence="1">
    <location>
        <begin position="6"/>
        <end position="27"/>
    </location>
</feature>
<keyword evidence="3" id="KW-1185">Reference proteome</keyword>
<name>A0A8T0FUK1_ARGBR</name>
<reference evidence="2" key="1">
    <citation type="journal article" date="2020" name="bioRxiv">
        <title>Chromosome-level reference genome of the European wasp spider Argiope bruennichi: a resource for studies on range expansion and evolutionary adaptation.</title>
        <authorList>
            <person name="Sheffer M.M."/>
            <person name="Hoppe A."/>
            <person name="Krehenwinkel H."/>
            <person name="Uhl G."/>
            <person name="Kuss A.W."/>
            <person name="Jensen L."/>
            <person name="Jensen C."/>
            <person name="Gillespie R.G."/>
            <person name="Hoff K.J."/>
            <person name="Prost S."/>
        </authorList>
    </citation>
    <scope>NUCLEOTIDE SEQUENCE</scope>
</reference>